<protein>
    <submittedName>
        <fullName evidence="1">Uncharacterized protein</fullName>
    </submittedName>
</protein>
<evidence type="ECO:0000313" key="1">
    <source>
        <dbReference type="EMBL" id="KAG8651935.1"/>
    </source>
</evidence>
<dbReference type="Proteomes" id="UP000091857">
    <property type="component" value="Chromosome 6"/>
</dbReference>
<proteinExistence type="predicted"/>
<comment type="caution">
    <text evidence="1">The sequence shown here is derived from an EMBL/GenBank/DDBJ whole genome shotgun (WGS) entry which is preliminary data.</text>
</comment>
<reference evidence="2" key="1">
    <citation type="journal article" date="2016" name="Nat. Biotechnol.">
        <title>Sequencing wild and cultivated cassava and related species reveals extensive interspecific hybridization and genetic diversity.</title>
        <authorList>
            <person name="Bredeson J.V."/>
            <person name="Lyons J.B."/>
            <person name="Prochnik S.E."/>
            <person name="Wu G.A."/>
            <person name="Ha C.M."/>
            <person name="Edsinger-Gonzales E."/>
            <person name="Grimwood J."/>
            <person name="Schmutz J."/>
            <person name="Rabbi I.Y."/>
            <person name="Egesi C."/>
            <person name="Nauluvula P."/>
            <person name="Lebot V."/>
            <person name="Ndunguru J."/>
            <person name="Mkamilo G."/>
            <person name="Bart R.S."/>
            <person name="Setter T.L."/>
            <person name="Gleadow R.M."/>
            <person name="Kulakow P."/>
            <person name="Ferguson M.E."/>
            <person name="Rounsley S."/>
            <person name="Rokhsar D.S."/>
        </authorList>
    </citation>
    <scope>NUCLEOTIDE SEQUENCE [LARGE SCALE GENOMIC DNA]</scope>
    <source>
        <strain evidence="2">cv. AM560-2</strain>
    </source>
</reference>
<sequence length="94" mass="11073">MIVLVVVEMFNALNNLSENQLLFVIPPWSNLWLVASIILTMLFHILILYVHPLFVLFSVSCFPFSFFLFPFSFILFTISLEKYFTHCHEALVER</sequence>
<name>A0ACB7HIX5_MANES</name>
<keyword evidence="2" id="KW-1185">Reference proteome</keyword>
<dbReference type="EMBL" id="CM004392">
    <property type="protein sequence ID" value="KAG8651935.1"/>
    <property type="molecule type" value="Genomic_DNA"/>
</dbReference>
<evidence type="ECO:0000313" key="2">
    <source>
        <dbReference type="Proteomes" id="UP000091857"/>
    </source>
</evidence>
<organism evidence="1 2">
    <name type="scientific">Manihot esculenta</name>
    <name type="common">Cassava</name>
    <name type="synonym">Jatropha manihot</name>
    <dbReference type="NCBI Taxonomy" id="3983"/>
    <lineage>
        <taxon>Eukaryota</taxon>
        <taxon>Viridiplantae</taxon>
        <taxon>Streptophyta</taxon>
        <taxon>Embryophyta</taxon>
        <taxon>Tracheophyta</taxon>
        <taxon>Spermatophyta</taxon>
        <taxon>Magnoliopsida</taxon>
        <taxon>eudicotyledons</taxon>
        <taxon>Gunneridae</taxon>
        <taxon>Pentapetalae</taxon>
        <taxon>rosids</taxon>
        <taxon>fabids</taxon>
        <taxon>Malpighiales</taxon>
        <taxon>Euphorbiaceae</taxon>
        <taxon>Crotonoideae</taxon>
        <taxon>Manihoteae</taxon>
        <taxon>Manihot</taxon>
    </lineage>
</organism>
<accession>A0ACB7HIX5</accession>
<gene>
    <name evidence="1" type="ORF">MANES_06G036800v8</name>
</gene>